<keyword evidence="8" id="KW-1185">Reference proteome</keyword>
<dbReference type="OrthoDB" id="9782160at2"/>
<name>A0A3N4U5N6_9BURK</name>
<reference evidence="7 8" key="1">
    <citation type="submission" date="2018-11" db="EMBL/GenBank/DDBJ databases">
        <title>Genomic Encyclopedia of Type Strains, Phase IV (KMG-IV): sequencing the most valuable type-strain genomes for metagenomic binning, comparative biology and taxonomic classification.</title>
        <authorList>
            <person name="Goeker M."/>
        </authorList>
    </citation>
    <scope>NUCLEOTIDE SEQUENCE [LARGE SCALE GENOMIC DNA]</scope>
    <source>
        <strain evidence="7 8">DSM 101684</strain>
    </source>
</reference>
<comment type="cofactor">
    <cofactor evidence="1">
        <name>FAD</name>
        <dbReference type="ChEBI" id="CHEBI:57692"/>
    </cofactor>
</comment>
<organism evidence="7 8">
    <name type="scientific">Tibeticola sediminis</name>
    <dbReference type="NCBI Taxonomy" id="1917811"/>
    <lineage>
        <taxon>Bacteria</taxon>
        <taxon>Pseudomonadati</taxon>
        <taxon>Pseudomonadota</taxon>
        <taxon>Betaproteobacteria</taxon>
        <taxon>Burkholderiales</taxon>
        <taxon>Comamonadaceae</taxon>
        <taxon>Tibeticola</taxon>
    </lineage>
</organism>
<keyword evidence="4" id="KW-0560">Oxidoreductase</keyword>
<sequence>MHRTVLIAGGGIGGLASALACARGGAVVSLFERRRAFEEFGAGIQLGPNAVRVLHEWGLRRALEAVAHEPPRLVVRDAAGGRQLGVLPLAARARERYGAPYLTIARADLLQLLLEAVQRQDQVALHLAQPVESYEEGRDSVELRFADGRCAHGALLLGADGLWSRIRAHMLGDGPPRSSGHVAYRAMLPQTALPAHLRRTGITVWLGPRLHVVEYPVHRGEWLNVVLVVEGSVAGDPQAWGEAVERGALLPIVGSISLPLRDLIEHITEWRSWSLFGRPPVAAAAQMARGRIALVGDAAHPTRPYLAQGAGMAIEDAHVLGEVLRLRSGSVEERLERYAALRWRRCARIQMQSARNGVIFHARGPMRWGRDASLRLLGERLLDQPWLYGYRAGIETEDDS</sequence>
<dbReference type="SUPFAM" id="SSF54373">
    <property type="entry name" value="FAD-linked reductases, C-terminal domain"/>
    <property type="match status" value="1"/>
</dbReference>
<dbReference type="PANTHER" id="PTHR13789">
    <property type="entry name" value="MONOOXYGENASE"/>
    <property type="match status" value="1"/>
</dbReference>
<evidence type="ECO:0000256" key="2">
    <source>
        <dbReference type="ARBA" id="ARBA00022630"/>
    </source>
</evidence>
<evidence type="ECO:0000256" key="3">
    <source>
        <dbReference type="ARBA" id="ARBA00022827"/>
    </source>
</evidence>
<accession>A0A3N4U5N6</accession>
<dbReference type="PROSITE" id="PS51257">
    <property type="entry name" value="PROKAR_LIPOPROTEIN"/>
    <property type="match status" value="1"/>
</dbReference>
<dbReference type="RefSeq" id="WP_124223701.1">
    <property type="nucleotide sequence ID" value="NZ_RKQL01000005.1"/>
</dbReference>
<evidence type="ECO:0000256" key="1">
    <source>
        <dbReference type="ARBA" id="ARBA00001974"/>
    </source>
</evidence>
<keyword evidence="5" id="KW-0503">Monooxygenase</keyword>
<feature type="domain" description="FAD-binding" evidence="6">
    <location>
        <begin position="4"/>
        <end position="349"/>
    </location>
</feature>
<keyword evidence="2" id="KW-0285">Flavoprotein</keyword>
<proteinExistence type="predicted"/>
<comment type="caution">
    <text evidence="7">The sequence shown here is derived from an EMBL/GenBank/DDBJ whole genome shotgun (WGS) entry which is preliminary data.</text>
</comment>
<keyword evidence="3" id="KW-0274">FAD</keyword>
<gene>
    <name evidence="7" type="ORF">EDC62_2238</name>
</gene>
<dbReference type="EMBL" id="RKQL01000005">
    <property type="protein sequence ID" value="RPE65108.1"/>
    <property type="molecule type" value="Genomic_DNA"/>
</dbReference>
<dbReference type="PRINTS" id="PR00420">
    <property type="entry name" value="RNGMNOXGNASE"/>
</dbReference>
<evidence type="ECO:0000256" key="4">
    <source>
        <dbReference type="ARBA" id="ARBA00023002"/>
    </source>
</evidence>
<dbReference type="AlphaFoldDB" id="A0A3N4U5N6"/>
<dbReference type="InterPro" id="IPR002938">
    <property type="entry name" value="FAD-bd"/>
</dbReference>
<dbReference type="Proteomes" id="UP000272193">
    <property type="component" value="Unassembled WGS sequence"/>
</dbReference>
<protein>
    <submittedName>
        <fullName evidence="7">Salicylate hydroxylase</fullName>
    </submittedName>
</protein>
<evidence type="ECO:0000313" key="7">
    <source>
        <dbReference type="EMBL" id="RPE65108.1"/>
    </source>
</evidence>
<evidence type="ECO:0000259" key="6">
    <source>
        <dbReference type="Pfam" id="PF01494"/>
    </source>
</evidence>
<dbReference type="SUPFAM" id="SSF51905">
    <property type="entry name" value="FAD/NAD(P)-binding domain"/>
    <property type="match status" value="1"/>
</dbReference>
<dbReference type="InterPro" id="IPR036188">
    <property type="entry name" value="FAD/NAD-bd_sf"/>
</dbReference>
<dbReference type="InterPro" id="IPR050493">
    <property type="entry name" value="FAD-dep_Monooxygenase_BioMet"/>
</dbReference>
<dbReference type="Gene3D" id="3.50.50.60">
    <property type="entry name" value="FAD/NAD(P)-binding domain"/>
    <property type="match status" value="1"/>
</dbReference>
<dbReference type="GO" id="GO:0004497">
    <property type="term" value="F:monooxygenase activity"/>
    <property type="evidence" value="ECO:0007669"/>
    <property type="project" value="UniProtKB-KW"/>
</dbReference>
<evidence type="ECO:0000256" key="5">
    <source>
        <dbReference type="ARBA" id="ARBA00023033"/>
    </source>
</evidence>
<dbReference type="GO" id="GO:0071949">
    <property type="term" value="F:FAD binding"/>
    <property type="evidence" value="ECO:0007669"/>
    <property type="project" value="InterPro"/>
</dbReference>
<evidence type="ECO:0000313" key="8">
    <source>
        <dbReference type="Proteomes" id="UP000272193"/>
    </source>
</evidence>
<dbReference type="PANTHER" id="PTHR13789:SF318">
    <property type="entry name" value="GERANYLGERANYL DIPHOSPHATE REDUCTASE"/>
    <property type="match status" value="1"/>
</dbReference>
<dbReference type="Pfam" id="PF01494">
    <property type="entry name" value="FAD_binding_3"/>
    <property type="match status" value="1"/>
</dbReference>